<organism evidence="1 2">
    <name type="scientific">Flavobacterium oreochromis</name>
    <dbReference type="NCBI Taxonomy" id="2906078"/>
    <lineage>
        <taxon>Bacteria</taxon>
        <taxon>Pseudomonadati</taxon>
        <taxon>Bacteroidota</taxon>
        <taxon>Flavobacteriia</taxon>
        <taxon>Flavobacteriales</taxon>
        <taxon>Flavobacteriaceae</taxon>
        <taxon>Flavobacterium</taxon>
    </lineage>
</organism>
<evidence type="ECO:0000313" key="1">
    <source>
        <dbReference type="EMBL" id="MFK7000919.1"/>
    </source>
</evidence>
<sequence length="295" mass="34098">MHFNINKREYVDFANIPLDGDLLGFICPFLIANNREIPIVKNTYLQLEHFFKNLNRNYVVPKDRQNGLLFLSELHEPNEYHLGYSDSNKGKAIANEKAEIIFDSLSRNVFAQQGISITNEAHNILLLVEGIGQDLMSDTISNVCRNIFAEFTEKQCKKYKIPTQKTKVRFYNPISGKWETKEFDLPTYKGKKIILVPRIIISGSRDYSGRYSYFVSSNCIAKDIMSNKIKVKNLKIINKLKDGTKKLIVKEIYRTYGKPKGKLVDFVLQYRGSLEDFLEYCKLHYPSLNLGDITN</sequence>
<protein>
    <submittedName>
        <fullName evidence="1">Uncharacterized protein</fullName>
    </submittedName>
</protein>
<dbReference type="RefSeq" id="WP_088400164.1">
    <property type="nucleotide sequence ID" value="NZ_JAZGZP010000010.1"/>
</dbReference>
<dbReference type="EMBL" id="JAZGZP010000010">
    <property type="protein sequence ID" value="MFK7000919.1"/>
    <property type="molecule type" value="Genomic_DNA"/>
</dbReference>
<proteinExistence type="predicted"/>
<comment type="caution">
    <text evidence="1">The sequence shown here is derived from an EMBL/GenBank/DDBJ whole genome shotgun (WGS) entry which is preliminary data.</text>
</comment>
<reference evidence="1 2" key="1">
    <citation type="submission" date="2024-02" db="EMBL/GenBank/DDBJ databases">
        <title>Comparative Genomic Analysis of Flavobacterium Species Causing Columnaris Disease of Freshwater Fish in Thailand: Insights into Virulence and Resistance Mechanisms.</title>
        <authorList>
            <person name="Nguyen D."/>
            <person name="Chokmangmeepisarn P."/>
            <person name="Khianchaikhan K."/>
            <person name="Morishita M."/>
            <person name="Bunnoy A."/>
            <person name="Rodkhum C."/>
        </authorList>
    </citation>
    <scope>NUCLEOTIDE SEQUENCE [LARGE SCALE GENOMIC DNA]</scope>
    <source>
        <strain evidence="1 2">CNRT2201</strain>
    </source>
</reference>
<name>A0ABW8PBA3_9FLAO</name>
<keyword evidence="2" id="KW-1185">Reference proteome</keyword>
<accession>A0ABW8PBA3</accession>
<gene>
    <name evidence="1" type="ORF">V3I07_08415</name>
</gene>
<evidence type="ECO:0000313" key="2">
    <source>
        <dbReference type="Proteomes" id="UP001621706"/>
    </source>
</evidence>
<dbReference type="Proteomes" id="UP001621706">
    <property type="component" value="Unassembled WGS sequence"/>
</dbReference>